<accession>A0A0F9RKQ6</accession>
<evidence type="ECO:0000313" key="1">
    <source>
        <dbReference type="EMBL" id="KKN55334.1"/>
    </source>
</evidence>
<reference evidence="1" key="1">
    <citation type="journal article" date="2015" name="Nature">
        <title>Complex archaea that bridge the gap between prokaryotes and eukaryotes.</title>
        <authorList>
            <person name="Spang A."/>
            <person name="Saw J.H."/>
            <person name="Jorgensen S.L."/>
            <person name="Zaremba-Niedzwiedzka K."/>
            <person name="Martijn J."/>
            <person name="Lind A.E."/>
            <person name="van Eijk R."/>
            <person name="Schleper C."/>
            <person name="Guy L."/>
            <person name="Ettema T.J."/>
        </authorList>
    </citation>
    <scope>NUCLEOTIDE SEQUENCE</scope>
</reference>
<comment type="caution">
    <text evidence="1">The sequence shown here is derived from an EMBL/GenBank/DDBJ whole genome shotgun (WGS) entry which is preliminary data.</text>
</comment>
<dbReference type="EMBL" id="LAZR01000889">
    <property type="protein sequence ID" value="KKN55334.1"/>
    <property type="molecule type" value="Genomic_DNA"/>
</dbReference>
<gene>
    <name evidence="1" type="ORF">LCGC14_0583240</name>
</gene>
<proteinExistence type="predicted"/>
<protein>
    <submittedName>
        <fullName evidence="1">Uncharacterized protein</fullName>
    </submittedName>
</protein>
<dbReference type="AlphaFoldDB" id="A0A0F9RKQ6"/>
<organism evidence="1">
    <name type="scientific">marine sediment metagenome</name>
    <dbReference type="NCBI Taxonomy" id="412755"/>
    <lineage>
        <taxon>unclassified sequences</taxon>
        <taxon>metagenomes</taxon>
        <taxon>ecological metagenomes</taxon>
    </lineage>
</organism>
<sequence>MTVTEVALSPDSRGGKEGKKGVVTYTRVYQVLTDDTADDSNIVLLSAESETLGLPQRGDDHADETAVVISRDAKEQKLAGGGVKWFVTVTYSSEVSIQQEEDTYGNPDNRLMDLATLDIGTIKYQEPMEEDLAGRALTTDIGEPFNPRLTRDANRQSFKITRNQAFVDGALGIPALFPEYDPQVMRQFENSVNTDSFLWFEIPGQAKIASITSRPASFIYKHPNGTDGNPRHGDRINYRVVTYDVEIIEGKVIRDEAGIPVQGADGKDAIVFWQLRILHAGTHERPLDGKVRRIMQENAPATDPWPLVRTPAGAVVAFDKNDVTHELEYLHFTRYKSMRWGDGAEPLVFDSSTMR</sequence>
<name>A0A0F9RKQ6_9ZZZZ</name>